<dbReference type="AlphaFoldDB" id="A0A8K0IB61"/>
<evidence type="ECO:0000256" key="3">
    <source>
        <dbReference type="ARBA" id="ARBA00023125"/>
    </source>
</evidence>
<dbReference type="OrthoDB" id="1921961at2759"/>
<dbReference type="Proteomes" id="UP000797356">
    <property type="component" value="Chromosome 6"/>
</dbReference>
<dbReference type="FunFam" id="2.170.150.80:FF:000005">
    <property type="entry name" value="NAC transcription factor 56"/>
    <property type="match status" value="1"/>
</dbReference>
<sequence length="391" mass="42428">MESTDSSGSQQQQQQQPQLPPGFRFHPTDEELVVHYLKKKAASAPLPVTIIAEVDLYKFDPWELPGKANFGEQEWYFFSPRDRKYPNGARPNRAATSGYWKATGTDKPILTSGGTQKVGVKKALVFYGGKPPKGIKTNWIMHEYRLADSSPSGSSRPPGGDVGSKKGSLRLDDWVLCRIYKKNSSNNNARLTDRDKEDSIDGMLAPPALTQHRAIGTQTNPRPQPQRAPNNYTALLDNDETFFEGLLTTEDGLATNPMNQLAGAPRAKLDLSTVQTNSGTLAPKRALTSPYWSDGGMVTPPPPKRFQGCNNGSSGNSTTTNNNTSSGSNGSATTNSNNNSSNNHGGHTITALLNQIPQGTAYQHQTILSSLGDGSAIFRQPYQLSGMNWSS</sequence>
<dbReference type="GO" id="GO:0006355">
    <property type="term" value="P:regulation of DNA-templated transcription"/>
    <property type="evidence" value="ECO:0007669"/>
    <property type="project" value="InterPro"/>
</dbReference>
<evidence type="ECO:0000256" key="6">
    <source>
        <dbReference type="SAM" id="MobiDB-lite"/>
    </source>
</evidence>
<dbReference type="GO" id="GO:0003677">
    <property type="term" value="F:DNA binding"/>
    <property type="evidence" value="ECO:0007669"/>
    <property type="project" value="UniProtKB-KW"/>
</dbReference>
<dbReference type="GO" id="GO:0005634">
    <property type="term" value="C:nucleus"/>
    <property type="evidence" value="ECO:0007669"/>
    <property type="project" value="UniProtKB-SubCell"/>
</dbReference>
<evidence type="ECO:0000313" key="9">
    <source>
        <dbReference type="Proteomes" id="UP000797356"/>
    </source>
</evidence>
<keyword evidence="2" id="KW-0805">Transcription regulation</keyword>
<dbReference type="InterPro" id="IPR036093">
    <property type="entry name" value="NAC_dom_sf"/>
</dbReference>
<dbReference type="InterPro" id="IPR003441">
    <property type="entry name" value="NAC-dom"/>
</dbReference>
<dbReference type="PANTHER" id="PTHR31719">
    <property type="entry name" value="NAC TRANSCRIPTION FACTOR 56"/>
    <property type="match status" value="1"/>
</dbReference>
<feature type="region of interest" description="Disordered" evidence="6">
    <location>
        <begin position="280"/>
        <end position="348"/>
    </location>
</feature>
<dbReference type="GO" id="GO:0009791">
    <property type="term" value="P:post-embryonic development"/>
    <property type="evidence" value="ECO:0007669"/>
    <property type="project" value="UniProtKB-ARBA"/>
</dbReference>
<dbReference type="PROSITE" id="PS51005">
    <property type="entry name" value="NAC"/>
    <property type="match status" value="1"/>
</dbReference>
<protein>
    <submittedName>
        <fullName evidence="8">NAC transcription factor NAM-B2</fullName>
    </submittedName>
</protein>
<evidence type="ECO:0000313" key="8">
    <source>
        <dbReference type="EMBL" id="KAG1347128.1"/>
    </source>
</evidence>
<keyword evidence="9" id="KW-1185">Reference proteome</keyword>
<dbReference type="SUPFAM" id="SSF101941">
    <property type="entry name" value="NAC domain"/>
    <property type="match status" value="1"/>
</dbReference>
<dbReference type="PANTHER" id="PTHR31719:SF43">
    <property type="entry name" value="NAC TRANSCRIPTION FACTOR 56"/>
    <property type="match status" value="1"/>
</dbReference>
<reference evidence="8" key="2">
    <citation type="submission" date="2019-07" db="EMBL/GenBank/DDBJ databases">
        <authorList>
            <person name="Yang Y."/>
            <person name="Bocs S."/>
            <person name="Baudouin L."/>
        </authorList>
    </citation>
    <scope>NUCLEOTIDE SEQUENCE</scope>
    <source>
        <tissue evidence="8">Spear leaf of Hainan Tall coconut</tissue>
    </source>
</reference>
<dbReference type="Gene3D" id="2.170.150.80">
    <property type="entry name" value="NAC domain"/>
    <property type="match status" value="1"/>
</dbReference>
<evidence type="ECO:0000259" key="7">
    <source>
        <dbReference type="PROSITE" id="PS51005"/>
    </source>
</evidence>
<feature type="compositionally biased region" description="Low complexity" evidence="6">
    <location>
        <begin position="310"/>
        <end position="346"/>
    </location>
</feature>
<accession>A0A8K0IB61</accession>
<keyword evidence="5" id="KW-0539">Nucleus</keyword>
<evidence type="ECO:0000256" key="4">
    <source>
        <dbReference type="ARBA" id="ARBA00023163"/>
    </source>
</evidence>
<gene>
    <name evidence="8" type="ORF">COCNU_06G009570</name>
</gene>
<dbReference type="EMBL" id="CM017877">
    <property type="protein sequence ID" value="KAG1347128.1"/>
    <property type="molecule type" value="Genomic_DNA"/>
</dbReference>
<keyword evidence="3" id="KW-0238">DNA-binding</keyword>
<organism evidence="8 9">
    <name type="scientific">Cocos nucifera</name>
    <name type="common">Coconut palm</name>
    <dbReference type="NCBI Taxonomy" id="13894"/>
    <lineage>
        <taxon>Eukaryota</taxon>
        <taxon>Viridiplantae</taxon>
        <taxon>Streptophyta</taxon>
        <taxon>Embryophyta</taxon>
        <taxon>Tracheophyta</taxon>
        <taxon>Spermatophyta</taxon>
        <taxon>Magnoliopsida</taxon>
        <taxon>Liliopsida</taxon>
        <taxon>Arecaceae</taxon>
        <taxon>Arecoideae</taxon>
        <taxon>Cocoseae</taxon>
        <taxon>Attaleinae</taxon>
        <taxon>Cocos</taxon>
    </lineage>
</organism>
<feature type="domain" description="NAC" evidence="7">
    <location>
        <begin position="19"/>
        <end position="182"/>
    </location>
</feature>
<comment type="caution">
    <text evidence="8">The sequence shown here is derived from an EMBL/GenBank/DDBJ whole genome shotgun (WGS) entry which is preliminary data.</text>
</comment>
<proteinExistence type="predicted"/>
<evidence type="ECO:0000256" key="5">
    <source>
        <dbReference type="ARBA" id="ARBA00023242"/>
    </source>
</evidence>
<feature type="region of interest" description="Disordered" evidence="6">
    <location>
        <begin position="1"/>
        <end position="25"/>
    </location>
</feature>
<evidence type="ECO:0000256" key="1">
    <source>
        <dbReference type="ARBA" id="ARBA00004123"/>
    </source>
</evidence>
<reference evidence="8" key="1">
    <citation type="journal article" date="2017" name="Gigascience">
        <title>The genome draft of coconut (Cocos nucifera).</title>
        <authorList>
            <person name="Xiao Y."/>
            <person name="Xu P."/>
            <person name="Fan H."/>
            <person name="Baudouin L."/>
            <person name="Xia W."/>
            <person name="Bocs S."/>
            <person name="Xu J."/>
            <person name="Li Q."/>
            <person name="Guo A."/>
            <person name="Zhou L."/>
            <person name="Li J."/>
            <person name="Wu Y."/>
            <person name="Ma Z."/>
            <person name="Armero A."/>
            <person name="Issali A.E."/>
            <person name="Liu N."/>
            <person name="Peng M."/>
            <person name="Yang Y."/>
        </authorList>
    </citation>
    <scope>NUCLEOTIDE SEQUENCE</scope>
    <source>
        <tissue evidence="8">Spear leaf of Hainan Tall coconut</tissue>
    </source>
</reference>
<dbReference type="GO" id="GO:0048608">
    <property type="term" value="P:reproductive structure development"/>
    <property type="evidence" value="ECO:0007669"/>
    <property type="project" value="UniProtKB-ARBA"/>
</dbReference>
<keyword evidence="4" id="KW-0804">Transcription</keyword>
<dbReference type="Pfam" id="PF02365">
    <property type="entry name" value="NAM"/>
    <property type="match status" value="1"/>
</dbReference>
<name>A0A8K0IB61_COCNU</name>
<evidence type="ECO:0000256" key="2">
    <source>
        <dbReference type="ARBA" id="ARBA00023015"/>
    </source>
</evidence>
<comment type="subcellular location">
    <subcellularLocation>
        <location evidence="1">Nucleus</location>
    </subcellularLocation>
</comment>